<dbReference type="SUPFAM" id="SSF53067">
    <property type="entry name" value="Actin-like ATPase domain"/>
    <property type="match status" value="2"/>
</dbReference>
<dbReference type="eggNOG" id="KOG0676">
    <property type="taxonomic scope" value="Eukaryota"/>
</dbReference>
<dbReference type="STRING" id="1245745.A0A0A2W233"/>
<feature type="compositionally biased region" description="Polar residues" evidence="2">
    <location>
        <begin position="443"/>
        <end position="454"/>
    </location>
</feature>
<feature type="compositionally biased region" description="Polar residues" evidence="2">
    <location>
        <begin position="577"/>
        <end position="592"/>
    </location>
</feature>
<proteinExistence type="inferred from homology"/>
<dbReference type="HOGENOM" id="CLU_023246_0_0_1"/>
<feature type="compositionally biased region" description="Low complexity" evidence="2">
    <location>
        <begin position="619"/>
        <end position="646"/>
    </location>
</feature>
<sequence>MASGDGPALAHRSVSNIRTAPGQQPTPSTPHTPPRAIPGSYGSPATVRADDDYLLIEIGSRNIRVGFAGDSVPKAVLSSGPQDQRRAGDFRQWTESEAQREYWAPEYEIWRYDLRDFNLGLFQDKLERMLRDAFTRHLLIDSRPRRAGLVLDSAVPIPLLSSVLDILFTKFQAPLVSLLAAPTMTAVAAGMRSALVIDMGWSETVVTSVYEYREVKCTRSIRAGKSLLNKTYKLLHNIITGKEDEEELREANHVISFSECQDIMCRLMWCRGAANRSTQRQSTQLDTVVEQDETEAAASHVRGEARVPLHSTSQPKTIQVSFEKLADVCDDAMFDSSANPSSFDDHELPLHWLVYQHLLQLPLDVRAVCMSRIMFTGGCSNILGIKERLVDEVSSIVDKRGWIPVTGKGVDRLRNSTQIRRSSTISRSAESPAPSELSDDGEQFQSRPSSIATQTEEDAIEAKLARNRRILPQIQGQLRVLHSLGPWAGASLLCQLKIPAMATVDKELWLQQGASGASRASDVDIKMQQRQSMGAAGLIRAGGGQHGNETAILPVTKAGDAACGASKLCVGREAPVQRTQARTGYQAHTPTPRTVRDDMQGAPVHGASGQSRADHCAERAAGAAAAQRAGSARARQPAAAGAGQPGHADRRQHARGLEGAEPGGAARGRAAHQGGAGRDGAARDGRAADARGARAAAAQPDEHGDAAGRGAARAELHQREAAV</sequence>
<dbReference type="InterPro" id="IPR043129">
    <property type="entry name" value="ATPase_NBD"/>
</dbReference>
<dbReference type="EMBL" id="ANFO01000111">
    <property type="protein sequence ID" value="KGQ12520.1"/>
    <property type="molecule type" value="Genomic_DNA"/>
</dbReference>
<comment type="caution">
    <text evidence="3">The sequence shown here is derived from an EMBL/GenBank/DDBJ whole genome shotgun (WGS) entry which is preliminary data.</text>
</comment>
<evidence type="ECO:0000256" key="2">
    <source>
        <dbReference type="SAM" id="MobiDB-lite"/>
    </source>
</evidence>
<accession>A0A0A2W233</accession>
<name>A0A0A2W233_BEABA</name>
<dbReference type="Proteomes" id="UP000030106">
    <property type="component" value="Unassembled WGS sequence"/>
</dbReference>
<feature type="region of interest" description="Disordered" evidence="2">
    <location>
        <begin position="420"/>
        <end position="455"/>
    </location>
</feature>
<feature type="compositionally biased region" description="Basic and acidic residues" evidence="2">
    <location>
        <begin position="680"/>
        <end position="692"/>
    </location>
</feature>
<feature type="compositionally biased region" description="Basic and acidic residues" evidence="2">
    <location>
        <begin position="647"/>
        <end position="658"/>
    </location>
</feature>
<feature type="region of interest" description="Disordered" evidence="2">
    <location>
        <begin position="16"/>
        <end position="43"/>
    </location>
</feature>
<dbReference type="PANTHER" id="PTHR11937">
    <property type="entry name" value="ACTIN"/>
    <property type="match status" value="1"/>
</dbReference>
<comment type="similarity">
    <text evidence="1">Belongs to the actin family.</text>
</comment>
<dbReference type="AlphaFoldDB" id="A0A0A2W233"/>
<protein>
    <submittedName>
        <fullName evidence="3">Actin-related protein 10</fullName>
    </submittedName>
</protein>
<evidence type="ECO:0000256" key="1">
    <source>
        <dbReference type="RuleBase" id="RU000487"/>
    </source>
</evidence>
<dbReference type="Gene3D" id="3.90.640.10">
    <property type="entry name" value="Actin, Chain A, domain 4"/>
    <property type="match status" value="1"/>
</dbReference>
<feature type="compositionally biased region" description="Pro residues" evidence="2">
    <location>
        <begin position="27"/>
        <end position="36"/>
    </location>
</feature>
<dbReference type="SMART" id="SM00268">
    <property type="entry name" value="ACTIN"/>
    <property type="match status" value="1"/>
</dbReference>
<dbReference type="Pfam" id="PF00022">
    <property type="entry name" value="Actin"/>
    <property type="match status" value="1"/>
</dbReference>
<evidence type="ECO:0000313" key="3">
    <source>
        <dbReference type="EMBL" id="KGQ12520.1"/>
    </source>
</evidence>
<feature type="compositionally biased region" description="Basic and acidic residues" evidence="2">
    <location>
        <begin position="700"/>
        <end position="723"/>
    </location>
</feature>
<reference evidence="3 4" key="1">
    <citation type="submission" date="2012-10" db="EMBL/GenBank/DDBJ databases">
        <title>Genome sequencing and analysis of entomopathogenic fungi Beauveria bassiana D1-5.</title>
        <authorList>
            <person name="Li Q."/>
            <person name="Wang L."/>
            <person name="Zhang Z."/>
            <person name="Wang Q."/>
            <person name="Ren J."/>
            <person name="Wang M."/>
            <person name="Xu W."/>
            <person name="Wang J."/>
            <person name="Lu Y."/>
            <person name="Du Q."/>
            <person name="Sun Z."/>
        </authorList>
    </citation>
    <scope>NUCLEOTIDE SEQUENCE [LARGE SCALE GENOMIC DNA]</scope>
    <source>
        <strain evidence="3 4">D1-5</strain>
    </source>
</reference>
<organism evidence="3 4">
    <name type="scientific">Beauveria bassiana D1-5</name>
    <dbReference type="NCBI Taxonomy" id="1245745"/>
    <lineage>
        <taxon>Eukaryota</taxon>
        <taxon>Fungi</taxon>
        <taxon>Dikarya</taxon>
        <taxon>Ascomycota</taxon>
        <taxon>Pezizomycotina</taxon>
        <taxon>Sordariomycetes</taxon>
        <taxon>Hypocreomycetidae</taxon>
        <taxon>Hypocreales</taxon>
        <taxon>Cordycipitaceae</taxon>
        <taxon>Beauveria</taxon>
    </lineage>
</organism>
<dbReference type="Gene3D" id="3.30.420.40">
    <property type="match status" value="2"/>
</dbReference>
<dbReference type="OrthoDB" id="337660at2759"/>
<feature type="region of interest" description="Disordered" evidence="2">
    <location>
        <begin position="577"/>
        <end position="723"/>
    </location>
</feature>
<gene>
    <name evidence="3" type="ORF">BBAD15_g1732</name>
</gene>
<dbReference type="InterPro" id="IPR004000">
    <property type="entry name" value="Actin"/>
</dbReference>
<evidence type="ECO:0000313" key="4">
    <source>
        <dbReference type="Proteomes" id="UP000030106"/>
    </source>
</evidence>